<feature type="domain" description="Sortilin N-terminal" evidence="3">
    <location>
        <begin position="80"/>
        <end position="198"/>
    </location>
</feature>
<dbReference type="SUPFAM" id="SSF50939">
    <property type="entry name" value="Sialidases"/>
    <property type="match status" value="1"/>
</dbReference>
<proteinExistence type="predicted"/>
<dbReference type="PANTHER" id="PTHR43739:SF5">
    <property type="entry name" value="EXO-ALPHA-SIALIDASE"/>
    <property type="match status" value="1"/>
</dbReference>
<dbReference type="InterPro" id="IPR036278">
    <property type="entry name" value="Sialidase_sf"/>
</dbReference>
<dbReference type="SUPFAM" id="SSF110296">
    <property type="entry name" value="Oligoxyloglucan reducing end-specific cellobiohydrolase"/>
    <property type="match status" value="1"/>
</dbReference>
<keyword evidence="5" id="KW-1185">Reference proteome</keyword>
<evidence type="ECO:0000256" key="2">
    <source>
        <dbReference type="SAM" id="MobiDB-lite"/>
    </source>
</evidence>
<protein>
    <submittedName>
        <fullName evidence="4">Glycosyl hydrolase</fullName>
    </submittedName>
</protein>
<dbReference type="AlphaFoldDB" id="A0A5B7SXT6"/>
<dbReference type="InterPro" id="IPR031778">
    <property type="entry name" value="Sortilin_N"/>
</dbReference>
<keyword evidence="4" id="KW-0378">Hydrolase</keyword>
<dbReference type="GO" id="GO:0010411">
    <property type="term" value="P:xyloglucan metabolic process"/>
    <property type="evidence" value="ECO:0007669"/>
    <property type="project" value="TreeGrafter"/>
</dbReference>
<reference evidence="4 5" key="1">
    <citation type="submission" date="2019-05" db="EMBL/GenBank/DDBJ databases">
        <title>Genome sequencing of F202Z8.</title>
        <authorList>
            <person name="Kwon Y.M."/>
        </authorList>
    </citation>
    <scope>NUCLEOTIDE SEQUENCE [LARGE SCALE GENOMIC DNA]</scope>
    <source>
        <strain evidence="4 5">F202Z8</strain>
    </source>
</reference>
<dbReference type="CDD" id="cd15482">
    <property type="entry name" value="Sialidase_non-viral"/>
    <property type="match status" value="1"/>
</dbReference>
<dbReference type="Gene3D" id="2.130.10.10">
    <property type="entry name" value="YVTN repeat-like/Quinoprotein amine dehydrogenase"/>
    <property type="match status" value="4"/>
</dbReference>
<evidence type="ECO:0000313" key="5">
    <source>
        <dbReference type="Proteomes" id="UP000310017"/>
    </source>
</evidence>
<feature type="domain" description="Sortilin N-terminal" evidence="3">
    <location>
        <begin position="294"/>
        <end position="425"/>
    </location>
</feature>
<dbReference type="KEGG" id="asag:FGM00_16075"/>
<feature type="region of interest" description="Disordered" evidence="2">
    <location>
        <begin position="426"/>
        <end position="450"/>
    </location>
</feature>
<dbReference type="OrthoDB" id="9757809at2"/>
<evidence type="ECO:0000256" key="1">
    <source>
        <dbReference type="ARBA" id="ARBA00022737"/>
    </source>
</evidence>
<dbReference type="InterPro" id="IPR015943">
    <property type="entry name" value="WD40/YVTN_repeat-like_dom_sf"/>
</dbReference>
<dbReference type="Pfam" id="PF15902">
    <property type="entry name" value="Sortilin-Vps10"/>
    <property type="match status" value="2"/>
</dbReference>
<dbReference type="GO" id="GO:0016787">
    <property type="term" value="F:hydrolase activity"/>
    <property type="evidence" value="ECO:0007669"/>
    <property type="project" value="UniProtKB-KW"/>
</dbReference>
<dbReference type="InterPro" id="IPR052025">
    <property type="entry name" value="Xyloglucanase_GH74"/>
</dbReference>
<dbReference type="RefSeq" id="WP_138853887.1">
    <property type="nucleotide sequence ID" value="NZ_CP040710.1"/>
</dbReference>
<name>A0A5B7SXT6_9FLAO</name>
<dbReference type="EMBL" id="CP040710">
    <property type="protein sequence ID" value="QCX01550.1"/>
    <property type="molecule type" value="Genomic_DNA"/>
</dbReference>
<organism evidence="4 5">
    <name type="scientific">Aggregatimonas sangjinii</name>
    <dbReference type="NCBI Taxonomy" id="2583587"/>
    <lineage>
        <taxon>Bacteria</taxon>
        <taxon>Pseudomonadati</taxon>
        <taxon>Bacteroidota</taxon>
        <taxon>Flavobacteriia</taxon>
        <taxon>Flavobacteriales</taxon>
        <taxon>Flavobacteriaceae</taxon>
        <taxon>Aggregatimonas</taxon>
    </lineage>
</organism>
<dbReference type="PANTHER" id="PTHR43739">
    <property type="entry name" value="XYLOGLUCANASE (EUROFUNG)"/>
    <property type="match status" value="1"/>
</dbReference>
<sequence>MKLHRNLLGLIIAYLFILPLTTEAQRRKKTIPVKTAFSEELYSSLEYRSIGPHRGGRSAAVTGVPGELNLFYFGATGGGVWKTEDGGRTWENISDGYFGGSIGAVEVAKSDKNIIYVGGGEKTLRGNVSSGYGIWKTEDAGKTWTSAGLKNSRHVPRIRIHPTNADIVYAAVLGNIYKPTQDRGIYKSTDGGNTWRKTLFVNDQSGAVDLILDPNNPRILYASTWRAKRTPYSLSSGGAGSALWKSVDSGETWTEISKNEGFPKDTLGIIGVTVSPKNSERVWAIVENKEKGGLYRSEDGGKKWTMVNDERKLRQRAWYYTRVYADTEDEDVVYVLNVRYHKSTDGGKTFNTFNAPHGDHHDLWISPENAQRMIIGDDGGAQISYDGGETWSTYYNQPTAQYYRVTTDNANPYRIYVAQQDNSTLRVNHRSDGSSISEDDWEPTAGGESAHIAVDPTNNDIVYGGSYGGFLTRVNHETNTVRGINVWPDNPMGYGAEGMKYRFQWNFPIMFSKHDPKKLYTFSQHVHMSTNEGQSWELLSDDLTRNDPAKLVSSGGPITQDNTGVEYYCTIFAANESPIKEGLLWVGSDDGLIHVSRDGGANWENVTPSGMPAWMMINSIEPSAFDEGTCYVAGTKYKLGDFQPYLYKTTNYGKTWSKITNGINEEHFTRVVREDPKRKGLLYAGTETGMYISFDDGANWSPFQLNLPIVPITDLAIKEDNLIVATQGRSLWIIDDLSVLHQLDDAKKTASSILYQPKDALRTKGRSSTEPSKTEGENHPNGVMTHFYLKNLSEKDSIHLTYTNMAGDTLATFNNHVKKGESASESRAKELKVEKGGNTHVWDTRGKGAEKLKGMIFWWASFDGAKAVPGQYKVHLNVNGNSTSQTFNIIPDPRAEASVADMQKQYDFVTDINTTIDKAHQSIKKIRNITSQLDAFSKQYKDNPQTTYLVEKAKTMKEKFGEVEKALYQTKNRSNQDPLNFPIRLTNKLGHLNSLVALDDFPPTDQDIAVKNELTGKINTQLDTFDAMISKEIGEFNKEFNALQLNYLFVEE</sequence>
<dbReference type="Proteomes" id="UP000310017">
    <property type="component" value="Chromosome"/>
</dbReference>
<keyword evidence="1" id="KW-0677">Repeat</keyword>
<evidence type="ECO:0000259" key="3">
    <source>
        <dbReference type="Pfam" id="PF15902"/>
    </source>
</evidence>
<feature type="region of interest" description="Disordered" evidence="2">
    <location>
        <begin position="759"/>
        <end position="781"/>
    </location>
</feature>
<gene>
    <name evidence="4" type="ORF">FGM00_16075</name>
</gene>
<evidence type="ECO:0000313" key="4">
    <source>
        <dbReference type="EMBL" id="QCX01550.1"/>
    </source>
</evidence>
<accession>A0A5B7SXT6</accession>